<dbReference type="PANTHER" id="PTHR43861:SF1">
    <property type="entry name" value="TRANS-ACONITATE 2-METHYLTRANSFERASE"/>
    <property type="match status" value="1"/>
</dbReference>
<proteinExistence type="predicted"/>
<dbReference type="Proteomes" id="UP000802098">
    <property type="component" value="Unassembled WGS sequence"/>
</dbReference>
<dbReference type="RefSeq" id="WP_029718513.1">
    <property type="nucleotide sequence ID" value="NZ_JAAOCD010000002.1"/>
</dbReference>
<dbReference type="SUPFAM" id="SSF53335">
    <property type="entry name" value="S-adenosyl-L-methionine-dependent methyltransferases"/>
    <property type="match status" value="1"/>
</dbReference>
<gene>
    <name evidence="4" type="ORF">G7087_06080</name>
</gene>
<dbReference type="InterPro" id="IPR029063">
    <property type="entry name" value="SAM-dependent_MTases_sf"/>
</dbReference>
<dbReference type="PANTHER" id="PTHR43861">
    <property type="entry name" value="TRANS-ACONITATE 2-METHYLTRANSFERASE-RELATED"/>
    <property type="match status" value="1"/>
</dbReference>
<dbReference type="GO" id="GO:0032259">
    <property type="term" value="P:methylation"/>
    <property type="evidence" value="ECO:0007669"/>
    <property type="project" value="UniProtKB-KW"/>
</dbReference>
<keyword evidence="1 4" id="KW-0489">Methyltransferase</keyword>
<dbReference type="Gene3D" id="3.40.50.150">
    <property type="entry name" value="Vaccinia Virus protein VP39"/>
    <property type="match status" value="1"/>
</dbReference>
<sequence>MSTDIEWEKWGARDPYFSVLTDPRFRVNAMTAQAREDFFALGRMHVDHVLHVIRCHLDGAFAPTRTLDFGCGVGRLVMPFARLGGEVVGVDISPSMLAEARRNCDQAGLSNVVLLPSDDALSAVAGDFDLVHSCIVLQHIEIPRGLVIFEQLVRRVRPGGMGAIHITFGWDAHAATLGVPPALPAPQAPSRLVRVRRWLHELVHGKRTKLAGASQQVDTDPEMQMNFYNASQLLFILQRAGVGAVYSELTDHGGALGLFLYFRR</sequence>
<dbReference type="Pfam" id="PF13649">
    <property type="entry name" value="Methyltransf_25"/>
    <property type="match status" value="1"/>
</dbReference>
<organism evidence="4 5">
    <name type="scientific">Rubrivivax benzoatilyticus</name>
    <dbReference type="NCBI Taxonomy" id="316997"/>
    <lineage>
        <taxon>Bacteria</taxon>
        <taxon>Pseudomonadati</taxon>
        <taxon>Pseudomonadota</taxon>
        <taxon>Betaproteobacteria</taxon>
        <taxon>Burkholderiales</taxon>
        <taxon>Sphaerotilaceae</taxon>
        <taxon>Rubrivivax</taxon>
    </lineage>
</organism>
<reference evidence="4 5" key="1">
    <citation type="submission" date="2020-03" db="EMBL/GenBank/DDBJ databases">
        <title>Rubrivivax benzoatilyticus JA2 (sequenced after 10 years sub-culturing).</title>
        <authorList>
            <person name="Gupta D."/>
            <person name="Chintalapati S."/>
            <person name="Chintalapati V.R."/>
        </authorList>
    </citation>
    <scope>NUCLEOTIDE SEQUENCE [LARGE SCALE GENOMIC DNA]</scope>
    <source>
        <strain evidence="4 5">JA2-Mal</strain>
    </source>
</reference>
<protein>
    <submittedName>
        <fullName evidence="4">Methyltransferase domain-containing protein</fullName>
    </submittedName>
</protein>
<dbReference type="EMBL" id="JAAOCD010000002">
    <property type="protein sequence ID" value="NHK97939.1"/>
    <property type="molecule type" value="Genomic_DNA"/>
</dbReference>
<comment type="caution">
    <text evidence="4">The sequence shown here is derived from an EMBL/GenBank/DDBJ whole genome shotgun (WGS) entry which is preliminary data.</text>
</comment>
<evidence type="ECO:0000313" key="4">
    <source>
        <dbReference type="EMBL" id="NHK97939.1"/>
    </source>
</evidence>
<keyword evidence="5" id="KW-1185">Reference proteome</keyword>
<evidence type="ECO:0000256" key="1">
    <source>
        <dbReference type="ARBA" id="ARBA00022603"/>
    </source>
</evidence>
<dbReference type="CDD" id="cd02440">
    <property type="entry name" value="AdoMet_MTases"/>
    <property type="match status" value="1"/>
</dbReference>
<evidence type="ECO:0000313" key="5">
    <source>
        <dbReference type="Proteomes" id="UP000802098"/>
    </source>
</evidence>
<dbReference type="GO" id="GO:0008168">
    <property type="term" value="F:methyltransferase activity"/>
    <property type="evidence" value="ECO:0007669"/>
    <property type="project" value="UniProtKB-KW"/>
</dbReference>
<accession>A0ABX0HVX6</accession>
<evidence type="ECO:0000259" key="3">
    <source>
        <dbReference type="Pfam" id="PF13649"/>
    </source>
</evidence>
<evidence type="ECO:0000256" key="2">
    <source>
        <dbReference type="ARBA" id="ARBA00022679"/>
    </source>
</evidence>
<feature type="domain" description="Methyltransferase" evidence="3">
    <location>
        <begin position="67"/>
        <end position="160"/>
    </location>
</feature>
<dbReference type="InterPro" id="IPR041698">
    <property type="entry name" value="Methyltransf_25"/>
</dbReference>
<name>A0ABX0HVX6_9BURK</name>
<keyword evidence="2" id="KW-0808">Transferase</keyword>